<feature type="compositionally biased region" description="Basic and acidic residues" evidence="1">
    <location>
        <begin position="50"/>
        <end position="62"/>
    </location>
</feature>
<evidence type="ECO:0000313" key="3">
    <source>
        <dbReference type="EMBL" id="OMO99553.1"/>
    </source>
</evidence>
<dbReference type="AlphaFoldDB" id="A0A1R3JXJ5"/>
<dbReference type="OrthoDB" id="1722295at2759"/>
<accession>A0A1R3JXJ5</accession>
<evidence type="ECO:0000256" key="1">
    <source>
        <dbReference type="SAM" id="MobiDB-lite"/>
    </source>
</evidence>
<feature type="chain" id="PRO_5013226765" evidence="2">
    <location>
        <begin position="26"/>
        <end position="71"/>
    </location>
</feature>
<reference evidence="4" key="1">
    <citation type="submission" date="2013-09" db="EMBL/GenBank/DDBJ databases">
        <title>Corchorus olitorius genome sequencing.</title>
        <authorList>
            <person name="Alam M."/>
            <person name="Haque M.S."/>
            <person name="Islam M.S."/>
            <person name="Emdad E.M."/>
            <person name="Islam M.M."/>
            <person name="Ahmed B."/>
            <person name="Halim A."/>
            <person name="Hossen Q.M.M."/>
            <person name="Hossain M.Z."/>
            <person name="Ahmed R."/>
            <person name="Khan M.M."/>
            <person name="Islam R."/>
            <person name="Rashid M.M."/>
            <person name="Khan S.A."/>
            <person name="Rahman M.S."/>
            <person name="Alam M."/>
            <person name="Yahiya A.S."/>
            <person name="Khan M.S."/>
            <person name="Azam M.S."/>
            <person name="Haque T."/>
            <person name="Lashkar M.Z.H."/>
            <person name="Akhand A.I."/>
            <person name="Morshed G."/>
            <person name="Roy S."/>
            <person name="Uddin K.S."/>
            <person name="Rabeya T."/>
            <person name="Hossain A.S."/>
            <person name="Chowdhury A."/>
            <person name="Snigdha A.R."/>
            <person name="Mortoza M.S."/>
            <person name="Matin S.A."/>
            <person name="Hoque S.M.E."/>
            <person name="Islam M.K."/>
            <person name="Roy D.K."/>
            <person name="Haider R."/>
            <person name="Moosa M.M."/>
            <person name="Elias S.M."/>
            <person name="Hasan A.M."/>
            <person name="Jahan S."/>
            <person name="Shafiuddin M."/>
            <person name="Mahmood N."/>
            <person name="Shommy N.S."/>
        </authorList>
    </citation>
    <scope>NUCLEOTIDE SEQUENCE [LARGE SCALE GENOMIC DNA]</scope>
    <source>
        <strain evidence="4">cv. O-4</strain>
    </source>
</reference>
<name>A0A1R3JXJ5_9ROSI</name>
<evidence type="ECO:0000313" key="4">
    <source>
        <dbReference type="Proteomes" id="UP000187203"/>
    </source>
</evidence>
<evidence type="ECO:0000256" key="2">
    <source>
        <dbReference type="SAM" id="SignalP"/>
    </source>
</evidence>
<gene>
    <name evidence="3" type="ORF">COLO4_13233</name>
</gene>
<keyword evidence="2" id="KW-0732">Signal</keyword>
<organism evidence="3 4">
    <name type="scientific">Corchorus olitorius</name>
    <dbReference type="NCBI Taxonomy" id="93759"/>
    <lineage>
        <taxon>Eukaryota</taxon>
        <taxon>Viridiplantae</taxon>
        <taxon>Streptophyta</taxon>
        <taxon>Embryophyta</taxon>
        <taxon>Tracheophyta</taxon>
        <taxon>Spermatophyta</taxon>
        <taxon>Magnoliopsida</taxon>
        <taxon>eudicotyledons</taxon>
        <taxon>Gunneridae</taxon>
        <taxon>Pentapetalae</taxon>
        <taxon>rosids</taxon>
        <taxon>malvids</taxon>
        <taxon>Malvales</taxon>
        <taxon>Malvaceae</taxon>
        <taxon>Grewioideae</taxon>
        <taxon>Apeibeae</taxon>
        <taxon>Corchorus</taxon>
    </lineage>
</organism>
<dbReference type="STRING" id="93759.A0A1R3JXJ5"/>
<dbReference type="Gene3D" id="3.30.420.40">
    <property type="match status" value="1"/>
</dbReference>
<dbReference type="EMBL" id="AWUE01015112">
    <property type="protein sequence ID" value="OMO99553.1"/>
    <property type="molecule type" value="Genomic_DNA"/>
</dbReference>
<proteinExistence type="predicted"/>
<protein>
    <submittedName>
        <fullName evidence="3">Uncharacterized protein</fullName>
    </submittedName>
</protein>
<dbReference type="Proteomes" id="UP000187203">
    <property type="component" value="Unassembled WGS sequence"/>
</dbReference>
<sequence length="71" mass="7971">MFCAQAWRIVLRLVGFALESQGLQSKTHVARAVLERMCFQVKDVLDSMHKDAGEMGEKKNDKGASLPPHQM</sequence>
<feature type="region of interest" description="Disordered" evidence="1">
    <location>
        <begin position="50"/>
        <end position="71"/>
    </location>
</feature>
<keyword evidence="4" id="KW-1185">Reference proteome</keyword>
<comment type="caution">
    <text evidence="3">The sequence shown here is derived from an EMBL/GenBank/DDBJ whole genome shotgun (WGS) entry which is preliminary data.</text>
</comment>
<feature type="signal peptide" evidence="2">
    <location>
        <begin position="1"/>
        <end position="25"/>
    </location>
</feature>